<evidence type="ECO:0000313" key="3">
    <source>
        <dbReference type="EMBL" id="EDO47343.1"/>
    </source>
</evidence>
<dbReference type="STRING" id="45351.A7RMH3"/>
<organism evidence="3 4">
    <name type="scientific">Nematostella vectensis</name>
    <name type="common">Starlet sea anemone</name>
    <dbReference type="NCBI Taxonomy" id="45351"/>
    <lineage>
        <taxon>Eukaryota</taxon>
        <taxon>Metazoa</taxon>
        <taxon>Cnidaria</taxon>
        <taxon>Anthozoa</taxon>
        <taxon>Hexacorallia</taxon>
        <taxon>Actiniaria</taxon>
        <taxon>Edwardsiidae</taxon>
        <taxon>Nematostella</taxon>
    </lineage>
</organism>
<evidence type="ECO:0000313" key="4">
    <source>
        <dbReference type="Proteomes" id="UP000001593"/>
    </source>
</evidence>
<keyword evidence="2" id="KW-0812">Transmembrane</keyword>
<feature type="region of interest" description="Disordered" evidence="1">
    <location>
        <begin position="195"/>
        <end position="216"/>
    </location>
</feature>
<accession>A7RMH3</accession>
<dbReference type="PANTHER" id="PTHR24190:SF14">
    <property type="entry name" value="ION TRANSPORT DOMAIN-CONTAINING PROTEIN"/>
    <property type="match status" value="1"/>
</dbReference>
<sequence>MPQAKTRFSNLSASLAATFFMILDNLRYDEIVLNYSVNSTGTSTGSAIVLNILFISYCFMMPIIFLNLLIGLAVGDIDNIRKTAAMERYTSQVEHLSQLERALPTFILSKVQVTEYVEHPNRKKNFKDKIVNLLVMLLSPRQEQDKKLEHQTNMEERVQRHEAELRDISAILRKHSVLLEELRDLLQDRKIRGTVSGEGVETGPTNSPDTNSEFFV</sequence>
<dbReference type="PhylomeDB" id="A7RMH3"/>
<gene>
    <name evidence="3" type="ORF">NEMVEDRAFT_v1g232009</name>
</gene>
<dbReference type="EMBL" id="DS469520">
    <property type="protein sequence ID" value="EDO47343.1"/>
    <property type="molecule type" value="Genomic_DNA"/>
</dbReference>
<dbReference type="eggNOG" id="KOG0510">
    <property type="taxonomic scope" value="Eukaryota"/>
</dbReference>
<evidence type="ECO:0000256" key="1">
    <source>
        <dbReference type="SAM" id="MobiDB-lite"/>
    </source>
</evidence>
<reference evidence="3 4" key="1">
    <citation type="journal article" date="2007" name="Science">
        <title>Sea anemone genome reveals ancestral eumetazoan gene repertoire and genomic organization.</title>
        <authorList>
            <person name="Putnam N.H."/>
            <person name="Srivastava M."/>
            <person name="Hellsten U."/>
            <person name="Dirks B."/>
            <person name="Chapman J."/>
            <person name="Salamov A."/>
            <person name="Terry A."/>
            <person name="Shapiro H."/>
            <person name="Lindquist E."/>
            <person name="Kapitonov V.V."/>
            <person name="Jurka J."/>
            <person name="Genikhovich G."/>
            <person name="Grigoriev I.V."/>
            <person name="Lucas S.M."/>
            <person name="Steele R.E."/>
            <person name="Finnerty J.R."/>
            <person name="Technau U."/>
            <person name="Martindale M.Q."/>
            <person name="Rokhsar D.S."/>
        </authorList>
    </citation>
    <scope>NUCLEOTIDE SEQUENCE [LARGE SCALE GENOMIC DNA]</scope>
    <source>
        <strain evidence="4">CH2 X CH6</strain>
    </source>
</reference>
<protein>
    <recommendedName>
        <fullName evidence="5">Ion transport domain-containing protein</fullName>
    </recommendedName>
</protein>
<dbReference type="KEGG" id="nve:5519444"/>
<keyword evidence="2" id="KW-1133">Transmembrane helix</keyword>
<proteinExistence type="predicted"/>
<feature type="transmembrane region" description="Helical" evidence="2">
    <location>
        <begin position="48"/>
        <end position="74"/>
    </location>
</feature>
<dbReference type="HOGENOM" id="CLU_084662_0_0_1"/>
<dbReference type="PANTHER" id="PTHR24190">
    <property type="entry name" value="ION_TRANS DOMAIN-CONTAINING PROTEIN"/>
    <property type="match status" value="1"/>
</dbReference>
<keyword evidence="2" id="KW-0472">Membrane</keyword>
<feature type="compositionally biased region" description="Polar residues" evidence="1">
    <location>
        <begin position="203"/>
        <end position="216"/>
    </location>
</feature>
<name>A7RMH3_NEMVE</name>
<evidence type="ECO:0000256" key="2">
    <source>
        <dbReference type="SAM" id="Phobius"/>
    </source>
</evidence>
<dbReference type="InParanoid" id="A7RMH3"/>
<dbReference type="AlphaFoldDB" id="A7RMH3"/>
<dbReference type="Proteomes" id="UP000001593">
    <property type="component" value="Unassembled WGS sequence"/>
</dbReference>
<keyword evidence="4" id="KW-1185">Reference proteome</keyword>
<evidence type="ECO:0008006" key="5">
    <source>
        <dbReference type="Google" id="ProtNLM"/>
    </source>
</evidence>